<name>A0A365HAA5_9ACTN</name>
<keyword evidence="1" id="KW-1133">Transmembrane helix</keyword>
<feature type="transmembrane region" description="Helical" evidence="1">
    <location>
        <begin position="12"/>
        <end position="40"/>
    </location>
</feature>
<proteinExistence type="predicted"/>
<organism evidence="2 3">
    <name type="scientific">Actinomadura craniellae</name>
    <dbReference type="NCBI Taxonomy" id="2231787"/>
    <lineage>
        <taxon>Bacteria</taxon>
        <taxon>Bacillati</taxon>
        <taxon>Actinomycetota</taxon>
        <taxon>Actinomycetes</taxon>
        <taxon>Streptosporangiales</taxon>
        <taxon>Thermomonosporaceae</taxon>
        <taxon>Actinomadura</taxon>
    </lineage>
</organism>
<sequence>MSRTGKLAPGSFIVLGLSVYTAGIWAAFTALAMAVAVGIHTFGSLDDSVYNVAGGQLPRWFMFGIGIYLIRIYLPMHVGHGRTRRQFTAHALASIVLVTAAGAALMTAGYALEGLLYQGLDRPRNIPAEQTFAVDEYPLVFAAYWGAFLVWMSVGALVSTAFYRGSGTGLLTVPVAVALIILAGDITSDQNLPFDDVTAPTSMVQCLSGFLVAAGLLWALLRDIPIQTRTS</sequence>
<feature type="transmembrane region" description="Helical" evidence="1">
    <location>
        <begin position="170"/>
        <end position="187"/>
    </location>
</feature>
<feature type="transmembrane region" description="Helical" evidence="1">
    <location>
        <begin position="91"/>
        <end position="112"/>
    </location>
</feature>
<gene>
    <name evidence="2" type="ORF">DPM19_09430</name>
</gene>
<reference evidence="2 3" key="1">
    <citation type="submission" date="2018-06" db="EMBL/GenBank/DDBJ databases">
        <title>Actinomadura craniellae sp. nov. isolated from marine sponge Craniella sp.</title>
        <authorList>
            <person name="Li L."/>
            <person name="Xu Q.H."/>
            <person name="Lin H.W."/>
            <person name="Lu Y.H."/>
        </authorList>
    </citation>
    <scope>NUCLEOTIDE SEQUENCE [LARGE SCALE GENOMIC DNA]</scope>
    <source>
        <strain evidence="2 3">LHW63021</strain>
    </source>
</reference>
<dbReference type="OrthoDB" id="3538230at2"/>
<feature type="transmembrane region" description="Helical" evidence="1">
    <location>
        <begin position="60"/>
        <end position="79"/>
    </location>
</feature>
<dbReference type="EMBL" id="QLYX01000003">
    <property type="protein sequence ID" value="RAY15959.1"/>
    <property type="molecule type" value="Genomic_DNA"/>
</dbReference>
<dbReference type="RefSeq" id="WP_111864891.1">
    <property type="nucleotide sequence ID" value="NZ_QLYX01000003.1"/>
</dbReference>
<evidence type="ECO:0000313" key="2">
    <source>
        <dbReference type="EMBL" id="RAY15959.1"/>
    </source>
</evidence>
<accession>A0A365HAA5</accession>
<feature type="transmembrane region" description="Helical" evidence="1">
    <location>
        <begin position="199"/>
        <end position="221"/>
    </location>
</feature>
<protein>
    <submittedName>
        <fullName evidence="2">Uncharacterized protein</fullName>
    </submittedName>
</protein>
<comment type="caution">
    <text evidence="2">The sequence shown here is derived from an EMBL/GenBank/DDBJ whole genome shotgun (WGS) entry which is preliminary data.</text>
</comment>
<evidence type="ECO:0000256" key="1">
    <source>
        <dbReference type="SAM" id="Phobius"/>
    </source>
</evidence>
<keyword evidence="3" id="KW-1185">Reference proteome</keyword>
<evidence type="ECO:0000313" key="3">
    <source>
        <dbReference type="Proteomes" id="UP000251891"/>
    </source>
</evidence>
<dbReference type="AlphaFoldDB" id="A0A365HAA5"/>
<dbReference type="Proteomes" id="UP000251891">
    <property type="component" value="Unassembled WGS sequence"/>
</dbReference>
<feature type="transmembrane region" description="Helical" evidence="1">
    <location>
        <begin position="142"/>
        <end position="163"/>
    </location>
</feature>
<keyword evidence="1" id="KW-0812">Transmembrane</keyword>
<keyword evidence="1" id="KW-0472">Membrane</keyword>